<evidence type="ECO:0000256" key="6">
    <source>
        <dbReference type="ARBA" id="ARBA00032976"/>
    </source>
</evidence>
<dbReference type="SUPFAM" id="SSF88713">
    <property type="entry name" value="Glycoside hydrolase/deacetylase"/>
    <property type="match status" value="1"/>
</dbReference>
<feature type="domain" description="NodB homology" evidence="8">
    <location>
        <begin position="101"/>
        <end position="284"/>
    </location>
</feature>
<gene>
    <name evidence="9" type="ORF">MXMO3_01191</name>
</gene>
<dbReference type="GO" id="GO:0016020">
    <property type="term" value="C:membrane"/>
    <property type="evidence" value="ECO:0007669"/>
    <property type="project" value="TreeGrafter"/>
</dbReference>
<evidence type="ECO:0000313" key="9">
    <source>
        <dbReference type="EMBL" id="AVX03722.1"/>
    </source>
</evidence>
<evidence type="ECO:0000256" key="1">
    <source>
        <dbReference type="ARBA" id="ARBA00003236"/>
    </source>
</evidence>
<comment type="function">
    <text evidence="1">Is involved in generating a small heat-stable compound (Nod), an acylated oligomer of N-acetylglucosamine, that stimulates mitosis in various plant protoplasts.</text>
</comment>
<keyword evidence="4" id="KW-0479">Metal-binding</keyword>
<dbReference type="PANTHER" id="PTHR10587:SF133">
    <property type="entry name" value="CHITIN DEACETYLASE 1-RELATED"/>
    <property type="match status" value="1"/>
</dbReference>
<dbReference type="GO" id="GO:0005975">
    <property type="term" value="P:carbohydrate metabolic process"/>
    <property type="evidence" value="ECO:0007669"/>
    <property type="project" value="InterPro"/>
</dbReference>
<evidence type="ECO:0000259" key="8">
    <source>
        <dbReference type="PROSITE" id="PS51677"/>
    </source>
</evidence>
<proteinExistence type="inferred from homology"/>
<sequence length="303" mass="33282">MVQLRGVICGLAVLAMLGGCAKPPKSGPTTSRSAYTQEMPAKADEKIEIASKLLTGNSDPQVDDIKTASLSPQYELRRSGQALEGRTLSVSLQKDIQLAKGEFVLTFDDGPRPGKTEKILDILDEHDVKAMFLMLGRSAQSHPGLVREVAKRGHTIGLHTHSHGDLTKLNVAAALAEIERGQRPVVAALSPINKEPAPFFRFPYLAQNAQLRTAVKNSGYVIMDVEVDSKDYYSDSADQVRLRTLKRMANAGHGVVLFHDIHNRTVKMLPQLLKDMEARGYKVVNLVPQNQPRFKSVVQLANN</sequence>
<keyword evidence="7" id="KW-0732">Signal</keyword>
<dbReference type="Pfam" id="PF01522">
    <property type="entry name" value="Polysacc_deac_1"/>
    <property type="match status" value="1"/>
</dbReference>
<comment type="similarity">
    <text evidence="2">Belongs to the polysaccharide deacetylase family.</text>
</comment>
<dbReference type="GO" id="GO:0046872">
    <property type="term" value="F:metal ion binding"/>
    <property type="evidence" value="ECO:0007669"/>
    <property type="project" value="UniProtKB-KW"/>
</dbReference>
<dbReference type="STRING" id="1122213.GCA_000423365_01605"/>
<dbReference type="RefSeq" id="WP_117395267.1">
    <property type="nucleotide sequence ID" value="NZ_CP021330.1"/>
</dbReference>
<dbReference type="Proteomes" id="UP000258927">
    <property type="component" value="Chromosome"/>
</dbReference>
<evidence type="ECO:0000256" key="3">
    <source>
        <dbReference type="ARBA" id="ARBA00020071"/>
    </source>
</evidence>
<feature type="signal peptide" evidence="7">
    <location>
        <begin position="1"/>
        <end position="21"/>
    </location>
</feature>
<accession>A0A2R4MCI3</accession>
<protein>
    <recommendedName>
        <fullName evidence="3">Chitooligosaccharide deacetylase</fullName>
    </recommendedName>
    <alternativeName>
        <fullName evidence="6">Nodulation protein B</fullName>
    </alternativeName>
</protein>
<dbReference type="InterPro" id="IPR011330">
    <property type="entry name" value="Glyco_hydro/deAcase_b/a-brl"/>
</dbReference>
<dbReference type="EMBL" id="CP021330">
    <property type="protein sequence ID" value="AVX03722.1"/>
    <property type="molecule type" value="Genomic_DNA"/>
</dbReference>
<evidence type="ECO:0000256" key="2">
    <source>
        <dbReference type="ARBA" id="ARBA00010973"/>
    </source>
</evidence>
<name>A0A2R4MCI3_9HYPH</name>
<dbReference type="PROSITE" id="PS51677">
    <property type="entry name" value="NODB"/>
    <property type="match status" value="1"/>
</dbReference>
<organism evidence="9 10">
    <name type="scientific">Maritalea myrionectae</name>
    <dbReference type="NCBI Taxonomy" id="454601"/>
    <lineage>
        <taxon>Bacteria</taxon>
        <taxon>Pseudomonadati</taxon>
        <taxon>Pseudomonadota</taxon>
        <taxon>Alphaproteobacteria</taxon>
        <taxon>Hyphomicrobiales</taxon>
        <taxon>Devosiaceae</taxon>
        <taxon>Maritalea</taxon>
    </lineage>
</organism>
<keyword evidence="5" id="KW-0378">Hydrolase</keyword>
<dbReference type="InterPro" id="IPR002509">
    <property type="entry name" value="NODB_dom"/>
</dbReference>
<dbReference type="PROSITE" id="PS51257">
    <property type="entry name" value="PROKAR_LIPOPROTEIN"/>
    <property type="match status" value="1"/>
</dbReference>
<feature type="chain" id="PRO_5015330215" description="Chitooligosaccharide deacetylase" evidence="7">
    <location>
        <begin position="22"/>
        <end position="303"/>
    </location>
</feature>
<reference evidence="9 10" key="1">
    <citation type="submission" date="2017-05" db="EMBL/GenBank/DDBJ databases">
        <title>Genome Analysis of Maritalea myrionectae HL2708#5.</title>
        <authorList>
            <consortium name="Cotde Inc.-PKNU"/>
            <person name="Jang D."/>
            <person name="Oh H.-M."/>
        </authorList>
    </citation>
    <scope>NUCLEOTIDE SEQUENCE [LARGE SCALE GENOMIC DNA]</scope>
    <source>
        <strain evidence="9 10">HL2708#5</strain>
    </source>
</reference>
<evidence type="ECO:0000256" key="5">
    <source>
        <dbReference type="ARBA" id="ARBA00022801"/>
    </source>
</evidence>
<dbReference type="InterPro" id="IPR050248">
    <property type="entry name" value="Polysacc_deacetylase_ArnD"/>
</dbReference>
<dbReference type="AlphaFoldDB" id="A0A2R4MCI3"/>
<dbReference type="Gene3D" id="3.20.20.370">
    <property type="entry name" value="Glycoside hydrolase/deacetylase"/>
    <property type="match status" value="1"/>
</dbReference>
<dbReference type="CDD" id="cd10917">
    <property type="entry name" value="CE4_NodB_like_6s_7s"/>
    <property type="match status" value="1"/>
</dbReference>
<dbReference type="KEGG" id="mmyr:MXMO3_01191"/>
<evidence type="ECO:0000313" key="10">
    <source>
        <dbReference type="Proteomes" id="UP000258927"/>
    </source>
</evidence>
<dbReference type="PANTHER" id="PTHR10587">
    <property type="entry name" value="GLYCOSYL TRANSFERASE-RELATED"/>
    <property type="match status" value="1"/>
</dbReference>
<evidence type="ECO:0000256" key="7">
    <source>
        <dbReference type="SAM" id="SignalP"/>
    </source>
</evidence>
<evidence type="ECO:0000256" key="4">
    <source>
        <dbReference type="ARBA" id="ARBA00022723"/>
    </source>
</evidence>
<dbReference type="GO" id="GO:0016810">
    <property type="term" value="F:hydrolase activity, acting on carbon-nitrogen (but not peptide) bonds"/>
    <property type="evidence" value="ECO:0007669"/>
    <property type="project" value="InterPro"/>
</dbReference>
<keyword evidence="10" id="KW-1185">Reference proteome</keyword>